<dbReference type="EMBL" id="GBHO01007323">
    <property type="protein sequence ID" value="JAG36281.1"/>
    <property type="molecule type" value="Transcribed_RNA"/>
</dbReference>
<reference evidence="2" key="1">
    <citation type="journal article" date="2014" name="PLoS ONE">
        <title>Transcriptome-Based Identification of ABC Transporters in the Western Tarnished Plant Bug Lygus hesperus.</title>
        <authorList>
            <person name="Hull J.J."/>
            <person name="Chaney K."/>
            <person name="Geib S.M."/>
            <person name="Fabrick J.A."/>
            <person name="Brent C.S."/>
            <person name="Walsh D."/>
            <person name="Lavine L.C."/>
        </authorList>
    </citation>
    <scope>NUCLEOTIDE SEQUENCE</scope>
</reference>
<evidence type="ECO:0000256" key="1">
    <source>
        <dbReference type="SAM" id="MobiDB-lite"/>
    </source>
</evidence>
<feature type="compositionally biased region" description="Polar residues" evidence="1">
    <location>
        <begin position="105"/>
        <end position="116"/>
    </location>
</feature>
<dbReference type="GO" id="GO:0005840">
    <property type="term" value="C:ribosome"/>
    <property type="evidence" value="ECO:0007669"/>
    <property type="project" value="UniProtKB-KW"/>
</dbReference>
<feature type="region of interest" description="Disordered" evidence="1">
    <location>
        <begin position="1"/>
        <end position="31"/>
    </location>
</feature>
<proteinExistence type="predicted"/>
<dbReference type="AlphaFoldDB" id="A0A0A9YXC0"/>
<name>A0A0A9YXC0_LYGHE</name>
<organism evidence="2">
    <name type="scientific">Lygus hesperus</name>
    <name type="common">Western plant bug</name>
    <dbReference type="NCBI Taxonomy" id="30085"/>
    <lineage>
        <taxon>Eukaryota</taxon>
        <taxon>Metazoa</taxon>
        <taxon>Ecdysozoa</taxon>
        <taxon>Arthropoda</taxon>
        <taxon>Hexapoda</taxon>
        <taxon>Insecta</taxon>
        <taxon>Pterygota</taxon>
        <taxon>Neoptera</taxon>
        <taxon>Paraneoptera</taxon>
        <taxon>Hemiptera</taxon>
        <taxon>Heteroptera</taxon>
        <taxon>Panheteroptera</taxon>
        <taxon>Cimicomorpha</taxon>
        <taxon>Miridae</taxon>
        <taxon>Mirini</taxon>
        <taxon>Lygus</taxon>
    </lineage>
</organism>
<accession>A0A0A9YXC0</accession>
<keyword evidence="2" id="KW-0687">Ribonucleoprotein</keyword>
<sequence>QPSVHLGPASRCATTTGLLSPRQSRQHRAGGECLAGRDAVGGPLVSPEKVSNLFAEEPLAYLDMFRMPFLLEPDSKRVCAAGGKLRGSDTVIADLPPPAARTRSDNMSWLSSSTVRASRPAKL</sequence>
<feature type="compositionally biased region" description="Polar residues" evidence="1">
    <location>
        <begin position="12"/>
        <end position="23"/>
    </location>
</feature>
<reference evidence="2" key="2">
    <citation type="submission" date="2014-07" db="EMBL/GenBank/DDBJ databases">
        <authorList>
            <person name="Hull J."/>
        </authorList>
    </citation>
    <scope>NUCLEOTIDE SEQUENCE</scope>
</reference>
<feature type="region of interest" description="Disordered" evidence="1">
    <location>
        <begin position="94"/>
        <end position="123"/>
    </location>
</feature>
<protein>
    <submittedName>
        <fullName evidence="2">30S ribosomal protein S8, chloroplastic</fullName>
    </submittedName>
</protein>
<keyword evidence="2" id="KW-0689">Ribosomal protein</keyword>
<feature type="non-terminal residue" evidence="2">
    <location>
        <position position="1"/>
    </location>
</feature>
<evidence type="ECO:0000313" key="2">
    <source>
        <dbReference type="EMBL" id="JAG36281.1"/>
    </source>
</evidence>
<gene>
    <name evidence="2" type="primary">rps8</name>
    <name evidence="2" type="ORF">CM83_2480</name>
</gene>